<name>A0A0F0LSD2_9MICO</name>
<feature type="signal peptide" evidence="1">
    <location>
        <begin position="1"/>
        <end position="27"/>
    </location>
</feature>
<dbReference type="SUPFAM" id="SSF53850">
    <property type="entry name" value="Periplasmic binding protein-like II"/>
    <property type="match status" value="1"/>
</dbReference>
<gene>
    <name evidence="3" type="ORF">RR49_02090</name>
</gene>
<dbReference type="EMBL" id="JYIY01000076">
    <property type="protein sequence ID" value="KJL36043.1"/>
    <property type="molecule type" value="Genomic_DNA"/>
</dbReference>
<organism evidence="3 4">
    <name type="scientific">Microbacterium ginsengisoli</name>
    <dbReference type="NCBI Taxonomy" id="400772"/>
    <lineage>
        <taxon>Bacteria</taxon>
        <taxon>Bacillati</taxon>
        <taxon>Actinomycetota</taxon>
        <taxon>Actinomycetes</taxon>
        <taxon>Micrococcales</taxon>
        <taxon>Microbacteriaceae</taxon>
        <taxon>Microbacterium</taxon>
    </lineage>
</organism>
<dbReference type="RefSeq" id="WP_045247993.1">
    <property type="nucleotide sequence ID" value="NZ_DAIQHQ010000003.1"/>
</dbReference>
<dbReference type="PANTHER" id="PTHR31528">
    <property type="entry name" value="4-AMINO-5-HYDROXYMETHYL-2-METHYLPYRIMIDINE PHOSPHATE SYNTHASE THI11-RELATED"/>
    <property type="match status" value="1"/>
</dbReference>
<dbReference type="InterPro" id="IPR027939">
    <property type="entry name" value="NMT1/THI5"/>
</dbReference>
<evidence type="ECO:0000259" key="2">
    <source>
        <dbReference type="Pfam" id="PF09084"/>
    </source>
</evidence>
<sequence length="363" mass="37588">MNIRTSKRALRAAVALAAVAVSAVALSACSSSSSSTTAPTSTGAASVAPGTYGELNLQLSWIKNEEFSGEFLADANGYFTAAGFSKVNMTPGPSTGASELLSGKADVALSDAVSIGSVVASEGAPLKIIGTTYQKNPFTVLSLADKGNITKPSDLKGKKIGVQDSNKALFDAFLAANGMSESDLTVVPVQYDPAPLLSGEIDGYIAYLTNESITVAAKGYSVANLPFADNGLPFVAETITTTDDQIAKNRDKLKAFLKAEIQGWSDAVNNPQAGAELAVNTYGKDLGLDLTNSIAGATEQAQKLVVSDETAQNGLFTISQTLQDATIKSLSGAGITLKASDLFDMSLLTEVYQENPGLVKYAK</sequence>
<dbReference type="PROSITE" id="PS51257">
    <property type="entry name" value="PROKAR_LIPOPROTEIN"/>
    <property type="match status" value="1"/>
</dbReference>
<feature type="chain" id="PRO_5039463128" evidence="1">
    <location>
        <begin position="28"/>
        <end position="363"/>
    </location>
</feature>
<proteinExistence type="predicted"/>
<dbReference type="Pfam" id="PF09084">
    <property type="entry name" value="NMT1"/>
    <property type="match status" value="1"/>
</dbReference>
<dbReference type="PATRIC" id="fig|400772.4.peg.2104"/>
<dbReference type="Proteomes" id="UP000033451">
    <property type="component" value="Unassembled WGS sequence"/>
</dbReference>
<dbReference type="AlphaFoldDB" id="A0A0F0LSD2"/>
<evidence type="ECO:0000256" key="1">
    <source>
        <dbReference type="SAM" id="SignalP"/>
    </source>
</evidence>
<accession>A0A0F0LSD2</accession>
<keyword evidence="4" id="KW-1185">Reference proteome</keyword>
<dbReference type="OrthoDB" id="174578at2"/>
<keyword evidence="1" id="KW-0732">Signal</keyword>
<feature type="domain" description="SsuA/THI5-like" evidence="2">
    <location>
        <begin position="64"/>
        <end position="273"/>
    </location>
</feature>
<dbReference type="STRING" id="400772.RR49_02090"/>
<evidence type="ECO:0000313" key="4">
    <source>
        <dbReference type="Proteomes" id="UP000033451"/>
    </source>
</evidence>
<dbReference type="InterPro" id="IPR015168">
    <property type="entry name" value="SsuA/THI5"/>
</dbReference>
<comment type="caution">
    <text evidence="3">The sequence shown here is derived from an EMBL/GenBank/DDBJ whole genome shotgun (WGS) entry which is preliminary data.</text>
</comment>
<dbReference type="PANTHER" id="PTHR31528:SF15">
    <property type="entry name" value="RIBOFLAVIN-BINDING PROTEIN RIBY"/>
    <property type="match status" value="1"/>
</dbReference>
<dbReference type="Gene3D" id="3.40.190.10">
    <property type="entry name" value="Periplasmic binding protein-like II"/>
    <property type="match status" value="2"/>
</dbReference>
<protein>
    <submittedName>
        <fullName evidence="3">Putative thiamine biosynthesis protein</fullName>
    </submittedName>
</protein>
<reference evidence="3 4" key="1">
    <citation type="submission" date="2015-02" db="EMBL/GenBank/DDBJ databases">
        <title>Draft genome sequences of ten Microbacterium spp. with emphasis on heavy metal contaminated environments.</title>
        <authorList>
            <person name="Corretto E."/>
        </authorList>
    </citation>
    <scope>NUCLEOTIDE SEQUENCE [LARGE SCALE GENOMIC DNA]</scope>
    <source>
        <strain evidence="3 4">DSM 18659</strain>
    </source>
</reference>
<dbReference type="GO" id="GO:0009228">
    <property type="term" value="P:thiamine biosynthetic process"/>
    <property type="evidence" value="ECO:0007669"/>
    <property type="project" value="InterPro"/>
</dbReference>
<evidence type="ECO:0000313" key="3">
    <source>
        <dbReference type="EMBL" id="KJL36043.1"/>
    </source>
</evidence>